<dbReference type="InterPro" id="IPR004875">
    <property type="entry name" value="DDE_SF_endonuclease_dom"/>
</dbReference>
<dbReference type="EMBL" id="BEXD01001394">
    <property type="protein sequence ID" value="GBB93914.1"/>
    <property type="molecule type" value="Genomic_DNA"/>
</dbReference>
<protein>
    <recommendedName>
        <fullName evidence="2">HTH CENPB-type domain-containing protein</fullName>
    </recommendedName>
</protein>
<keyword evidence="4" id="KW-1185">Reference proteome</keyword>
<dbReference type="InterPro" id="IPR006600">
    <property type="entry name" value="HTH_CenpB_DNA-bd_dom"/>
</dbReference>
<proteinExistence type="predicted"/>
<accession>A0A2Z6R815</accession>
<comment type="caution">
    <text evidence="3">The sequence shown here is derived from an EMBL/GenBank/DDBJ whole genome shotgun (WGS) entry which is preliminary data.</text>
</comment>
<dbReference type="InterPro" id="IPR009057">
    <property type="entry name" value="Homeodomain-like_sf"/>
</dbReference>
<dbReference type="GO" id="GO:0043565">
    <property type="term" value="F:sequence-specific DNA binding"/>
    <property type="evidence" value="ECO:0007669"/>
    <property type="project" value="InterPro"/>
</dbReference>
<sequence>MTQKKVGIRQRISYSLKEKLVVVKYAQENGRNAAAKHFNLDAPMVGRWIKQSSSWEEKNKKKKRAGTPGRKAFYPEAEKFLYNWIIEQRKKGFAVNYISMRLQMCKILKEPVIQALYPAGEYEFQGNLSWINSFMKRFDETPVWSDMVGNMTVNNKGDKTVHIRTTGNDKNHFTVVLTCSADGTKYPPICIFKGKQLPQGEVIPKGVICWFQDNGWMTSDLMKNYIDFLFRIQMSENLSKESAMIVYDSFRGHLKKSVKIKFKQHNFHLAVIPAGLTSVCQPLDVSINKPFKDNLRKEWHEWMSRGGSGVTAAGNLKRARISDVCGWVKRSWDAVSDQIIFNSFKKCSISNLLDGSENDMVYEEIDKLIAEYEKENLEEFDDDVEIVSN</sequence>
<keyword evidence="1" id="KW-0238">DNA-binding</keyword>
<name>A0A2Z6R815_9GLOM</name>
<organism evidence="3 4">
    <name type="scientific">Rhizophagus clarus</name>
    <dbReference type="NCBI Taxonomy" id="94130"/>
    <lineage>
        <taxon>Eukaryota</taxon>
        <taxon>Fungi</taxon>
        <taxon>Fungi incertae sedis</taxon>
        <taxon>Mucoromycota</taxon>
        <taxon>Glomeromycotina</taxon>
        <taxon>Glomeromycetes</taxon>
        <taxon>Glomerales</taxon>
        <taxon>Glomeraceae</taxon>
        <taxon>Rhizophagus</taxon>
    </lineage>
</organism>
<feature type="domain" description="HTH CENPB-type" evidence="2">
    <location>
        <begin position="65"/>
        <end position="144"/>
    </location>
</feature>
<dbReference type="PANTHER" id="PTHR19303:SF74">
    <property type="entry name" value="POGO TRANSPOSABLE ELEMENT WITH KRAB DOMAIN"/>
    <property type="match status" value="1"/>
</dbReference>
<dbReference type="Pfam" id="PF03184">
    <property type="entry name" value="DDE_1"/>
    <property type="match status" value="1"/>
</dbReference>
<evidence type="ECO:0000256" key="1">
    <source>
        <dbReference type="ARBA" id="ARBA00023125"/>
    </source>
</evidence>
<evidence type="ECO:0000313" key="3">
    <source>
        <dbReference type="EMBL" id="GBB93914.1"/>
    </source>
</evidence>
<dbReference type="GO" id="GO:0005634">
    <property type="term" value="C:nucleus"/>
    <property type="evidence" value="ECO:0007669"/>
    <property type="project" value="TreeGrafter"/>
</dbReference>
<dbReference type="AlphaFoldDB" id="A0A2Z6R815"/>
<gene>
    <name evidence="3" type="ORF">RclHR1_22520001</name>
</gene>
<dbReference type="InterPro" id="IPR010921">
    <property type="entry name" value="Trp_repressor/repl_initiator"/>
</dbReference>
<evidence type="ECO:0000313" key="4">
    <source>
        <dbReference type="Proteomes" id="UP000247702"/>
    </source>
</evidence>
<dbReference type="PROSITE" id="PS51253">
    <property type="entry name" value="HTH_CENPB"/>
    <property type="match status" value="1"/>
</dbReference>
<dbReference type="SUPFAM" id="SSF46689">
    <property type="entry name" value="Homeodomain-like"/>
    <property type="match status" value="1"/>
</dbReference>
<dbReference type="Gene3D" id="1.10.10.60">
    <property type="entry name" value="Homeodomain-like"/>
    <property type="match status" value="1"/>
</dbReference>
<evidence type="ECO:0000259" key="2">
    <source>
        <dbReference type="PROSITE" id="PS51253"/>
    </source>
</evidence>
<dbReference type="PANTHER" id="PTHR19303">
    <property type="entry name" value="TRANSPOSON"/>
    <property type="match status" value="1"/>
</dbReference>
<reference evidence="3 4" key="1">
    <citation type="submission" date="2017-11" db="EMBL/GenBank/DDBJ databases">
        <title>The genome of Rhizophagus clarus HR1 reveals common genetic basis of auxotrophy among arbuscular mycorrhizal fungi.</title>
        <authorList>
            <person name="Kobayashi Y."/>
        </authorList>
    </citation>
    <scope>NUCLEOTIDE SEQUENCE [LARGE SCALE GENOMIC DNA]</scope>
    <source>
        <strain evidence="3 4">HR1</strain>
    </source>
</reference>
<dbReference type="InterPro" id="IPR050863">
    <property type="entry name" value="CenT-Element_Derived"/>
</dbReference>
<dbReference type="SUPFAM" id="SSF48295">
    <property type="entry name" value="TrpR-like"/>
    <property type="match status" value="1"/>
</dbReference>
<dbReference type="Proteomes" id="UP000247702">
    <property type="component" value="Unassembled WGS sequence"/>
</dbReference>